<dbReference type="EMBL" id="AXCN02000872">
    <property type="status" value="NOT_ANNOTATED_CDS"/>
    <property type="molecule type" value="Genomic_DNA"/>
</dbReference>
<evidence type="ECO:0000256" key="2">
    <source>
        <dbReference type="ARBA" id="ARBA00022475"/>
    </source>
</evidence>
<keyword evidence="4 8" id="KW-1133">Transmembrane helix</keyword>
<keyword evidence="2" id="KW-1003">Cell membrane</keyword>
<feature type="transmembrane region" description="Helical" evidence="8">
    <location>
        <begin position="254"/>
        <end position="275"/>
    </location>
</feature>
<protein>
    <recommendedName>
        <fullName evidence="11">Ionotropic glutamate receptor C-terminal domain-containing protein</fullName>
    </recommendedName>
</protein>
<sequence length="454" mass="52602">MISNRAEQHSSYASDFYSCKFIPIDDLHHANLSNPAKSSIRNIYFVPKWVWNELTPDHRDLLQLELLAGYLVLYDLGKTMEIYHWNRFAKQIVTLDAQNLVVPNDIRDMCGEEIEIVNEDQYRQVLTFDAYFVKLLARKLNATTVSRDDNLSSRIKIIVKNYNTGGWLVPAMGSTYIAILVPRSQPKPIISILIDPFDVYTWATELMLILTMATILSRFGELLGTRHFLEILLELIMILIAGPSRAYGGRLENSIITIFCLMGIVLVSSYQSLVISFMSFARYNPEINTLADIEERCLFAKDQYPEMYAFKTYTEDTYPTKEQACFAELSRDNEQQTIRIAAQLMAGFNPMRSDEFMRFRVQNFRHANVKFFEFPLCYYASPSIRAFVVFHVQAMFESGIYEYYYRNKSLPLRQYEQITFLSEAVTVQDLTLLCWVTGCTPGRLENAWTEPKTD</sequence>
<dbReference type="AlphaFoldDB" id="A0A182QWG0"/>
<organism evidence="9 10">
    <name type="scientific">Anopheles farauti</name>
    <dbReference type="NCBI Taxonomy" id="69004"/>
    <lineage>
        <taxon>Eukaryota</taxon>
        <taxon>Metazoa</taxon>
        <taxon>Ecdysozoa</taxon>
        <taxon>Arthropoda</taxon>
        <taxon>Hexapoda</taxon>
        <taxon>Insecta</taxon>
        <taxon>Pterygota</taxon>
        <taxon>Neoptera</taxon>
        <taxon>Endopterygota</taxon>
        <taxon>Diptera</taxon>
        <taxon>Nematocera</taxon>
        <taxon>Culicoidea</taxon>
        <taxon>Culicidae</taxon>
        <taxon>Anophelinae</taxon>
        <taxon>Anopheles</taxon>
    </lineage>
</organism>
<proteinExistence type="predicted"/>
<evidence type="ECO:0000256" key="4">
    <source>
        <dbReference type="ARBA" id="ARBA00022989"/>
    </source>
</evidence>
<dbReference type="InterPro" id="IPR052192">
    <property type="entry name" value="Insect_Ionotropic_Sensory_Rcpt"/>
</dbReference>
<reference evidence="9" key="2">
    <citation type="submission" date="2020-05" db="UniProtKB">
        <authorList>
            <consortium name="EnsemblMetazoa"/>
        </authorList>
    </citation>
    <scope>IDENTIFICATION</scope>
    <source>
        <strain evidence="9">FAR1</strain>
    </source>
</reference>
<evidence type="ECO:0000256" key="5">
    <source>
        <dbReference type="ARBA" id="ARBA00023136"/>
    </source>
</evidence>
<evidence type="ECO:0000313" key="10">
    <source>
        <dbReference type="Proteomes" id="UP000075886"/>
    </source>
</evidence>
<dbReference type="PANTHER" id="PTHR42643:SF30">
    <property type="entry name" value="IONOTROPIC RECEPTOR 40A-RELATED"/>
    <property type="match status" value="1"/>
</dbReference>
<dbReference type="PANTHER" id="PTHR42643">
    <property type="entry name" value="IONOTROPIC RECEPTOR 20A-RELATED"/>
    <property type="match status" value="1"/>
</dbReference>
<name>A0A182QWG0_9DIPT</name>
<feature type="transmembrane region" description="Helical" evidence="8">
    <location>
        <begin position="199"/>
        <end position="216"/>
    </location>
</feature>
<evidence type="ECO:0000256" key="6">
    <source>
        <dbReference type="ARBA" id="ARBA00023170"/>
    </source>
</evidence>
<comment type="subcellular location">
    <subcellularLocation>
        <location evidence="1">Cell membrane</location>
        <topology evidence="1">Multi-pass membrane protein</topology>
    </subcellularLocation>
</comment>
<reference evidence="10" key="1">
    <citation type="submission" date="2014-01" db="EMBL/GenBank/DDBJ databases">
        <title>The Genome Sequence of Anopheles farauti FAR1 (V2).</title>
        <authorList>
            <consortium name="The Broad Institute Genomics Platform"/>
            <person name="Neafsey D.E."/>
            <person name="Besansky N."/>
            <person name="Howell P."/>
            <person name="Walton C."/>
            <person name="Young S.K."/>
            <person name="Zeng Q."/>
            <person name="Gargeya S."/>
            <person name="Fitzgerald M."/>
            <person name="Haas B."/>
            <person name="Abouelleil A."/>
            <person name="Allen A.W."/>
            <person name="Alvarado L."/>
            <person name="Arachchi H.M."/>
            <person name="Berlin A.M."/>
            <person name="Chapman S.B."/>
            <person name="Gainer-Dewar J."/>
            <person name="Goldberg J."/>
            <person name="Griggs A."/>
            <person name="Gujja S."/>
            <person name="Hansen M."/>
            <person name="Howarth C."/>
            <person name="Imamovic A."/>
            <person name="Ireland A."/>
            <person name="Larimer J."/>
            <person name="McCowan C."/>
            <person name="Murphy C."/>
            <person name="Pearson M."/>
            <person name="Poon T.W."/>
            <person name="Priest M."/>
            <person name="Roberts A."/>
            <person name="Saif S."/>
            <person name="Shea T."/>
            <person name="Sisk P."/>
            <person name="Sykes S."/>
            <person name="Wortman J."/>
            <person name="Nusbaum C."/>
            <person name="Birren B."/>
        </authorList>
    </citation>
    <scope>NUCLEOTIDE SEQUENCE [LARGE SCALE GENOMIC DNA]</scope>
    <source>
        <strain evidence="10">FAR1</strain>
    </source>
</reference>
<dbReference type="VEuPathDB" id="VectorBase:AFAF018237"/>
<evidence type="ECO:0000313" key="9">
    <source>
        <dbReference type="EnsemblMetazoa" id="AFAF018237-PA"/>
    </source>
</evidence>
<keyword evidence="6" id="KW-0675">Receptor</keyword>
<keyword evidence="10" id="KW-1185">Reference proteome</keyword>
<feature type="transmembrane region" description="Helical" evidence="8">
    <location>
        <begin position="228"/>
        <end position="248"/>
    </location>
</feature>
<feature type="transmembrane region" description="Helical" evidence="8">
    <location>
        <begin position="162"/>
        <end position="179"/>
    </location>
</feature>
<keyword evidence="7" id="KW-0325">Glycoprotein</keyword>
<evidence type="ECO:0000256" key="3">
    <source>
        <dbReference type="ARBA" id="ARBA00022692"/>
    </source>
</evidence>
<dbReference type="Proteomes" id="UP000075886">
    <property type="component" value="Unassembled WGS sequence"/>
</dbReference>
<dbReference type="EnsemblMetazoa" id="AFAF018237-RA">
    <property type="protein sequence ID" value="AFAF018237-PA"/>
    <property type="gene ID" value="AFAF018237"/>
</dbReference>
<evidence type="ECO:0000256" key="1">
    <source>
        <dbReference type="ARBA" id="ARBA00004651"/>
    </source>
</evidence>
<evidence type="ECO:0000256" key="8">
    <source>
        <dbReference type="SAM" id="Phobius"/>
    </source>
</evidence>
<evidence type="ECO:0000256" key="7">
    <source>
        <dbReference type="ARBA" id="ARBA00023180"/>
    </source>
</evidence>
<evidence type="ECO:0008006" key="11">
    <source>
        <dbReference type="Google" id="ProtNLM"/>
    </source>
</evidence>
<keyword evidence="5 8" id="KW-0472">Membrane</keyword>
<accession>A0A182QWG0</accession>
<keyword evidence="3 8" id="KW-0812">Transmembrane</keyword>
<dbReference type="GO" id="GO:0005886">
    <property type="term" value="C:plasma membrane"/>
    <property type="evidence" value="ECO:0007669"/>
    <property type="project" value="UniProtKB-SubCell"/>
</dbReference>